<comment type="caution">
    <text evidence="3">The sequence shown here is derived from an EMBL/GenBank/DDBJ whole genome shotgun (WGS) entry which is preliminary data.</text>
</comment>
<keyword evidence="2" id="KW-0472">Membrane</keyword>
<dbReference type="AlphaFoldDB" id="A0A8X6LFD3"/>
<feature type="compositionally biased region" description="Basic and acidic residues" evidence="1">
    <location>
        <begin position="120"/>
        <end position="168"/>
    </location>
</feature>
<evidence type="ECO:0000313" key="3">
    <source>
        <dbReference type="EMBL" id="GFR06367.1"/>
    </source>
</evidence>
<feature type="region of interest" description="Disordered" evidence="1">
    <location>
        <begin position="61"/>
        <end position="83"/>
    </location>
</feature>
<feature type="transmembrane region" description="Helical" evidence="2">
    <location>
        <begin position="6"/>
        <end position="30"/>
    </location>
</feature>
<feature type="region of interest" description="Disordered" evidence="1">
    <location>
        <begin position="102"/>
        <end position="180"/>
    </location>
</feature>
<reference evidence="3" key="1">
    <citation type="submission" date="2020-07" db="EMBL/GenBank/DDBJ databases">
        <title>Multicomponent nature underlies the extraordinary mechanical properties of spider dragline silk.</title>
        <authorList>
            <person name="Kono N."/>
            <person name="Nakamura H."/>
            <person name="Mori M."/>
            <person name="Yoshida Y."/>
            <person name="Ohtoshi R."/>
            <person name="Malay A.D."/>
            <person name="Moran D.A.P."/>
            <person name="Tomita M."/>
            <person name="Numata K."/>
            <person name="Arakawa K."/>
        </authorList>
    </citation>
    <scope>NUCLEOTIDE SEQUENCE</scope>
</reference>
<keyword evidence="4" id="KW-1185">Reference proteome</keyword>
<feature type="compositionally biased region" description="Basic and acidic residues" evidence="1">
    <location>
        <begin position="102"/>
        <end position="111"/>
    </location>
</feature>
<evidence type="ECO:0000256" key="1">
    <source>
        <dbReference type="SAM" id="MobiDB-lite"/>
    </source>
</evidence>
<organism evidence="3 4">
    <name type="scientific">Trichonephila clavata</name>
    <name type="common">Joro spider</name>
    <name type="synonym">Nephila clavata</name>
    <dbReference type="NCBI Taxonomy" id="2740835"/>
    <lineage>
        <taxon>Eukaryota</taxon>
        <taxon>Metazoa</taxon>
        <taxon>Ecdysozoa</taxon>
        <taxon>Arthropoda</taxon>
        <taxon>Chelicerata</taxon>
        <taxon>Arachnida</taxon>
        <taxon>Araneae</taxon>
        <taxon>Araneomorphae</taxon>
        <taxon>Entelegynae</taxon>
        <taxon>Araneoidea</taxon>
        <taxon>Nephilidae</taxon>
        <taxon>Trichonephila</taxon>
    </lineage>
</organism>
<accession>A0A8X6LFD3</accession>
<proteinExistence type="predicted"/>
<evidence type="ECO:0000256" key="2">
    <source>
        <dbReference type="SAM" id="Phobius"/>
    </source>
</evidence>
<gene>
    <name evidence="3" type="primary">NCL1_35527</name>
    <name evidence="3" type="ORF">TNCT_454141</name>
</gene>
<dbReference type="EMBL" id="BMAO01025996">
    <property type="protein sequence ID" value="GFR06367.1"/>
    <property type="molecule type" value="Genomic_DNA"/>
</dbReference>
<evidence type="ECO:0000313" key="4">
    <source>
        <dbReference type="Proteomes" id="UP000887116"/>
    </source>
</evidence>
<keyword evidence="2" id="KW-0812">Transmembrane</keyword>
<sequence>MTSVAAPVFFGTLIGILLPVFFIIVLLLWISRRYLRASAITSYIDKWGLCLRKNTSESEISTQLESSETEYESEHESRHPSVMAFSGPHRYWDNYARVLGKESEKKEERKKQEHWKRHKSTEGRNRVNSKRNEANERKKQTDTKRNEYHDRKKSPPDRKRNEAKERKSQIIVKKSYTDSTSLAHQVYDETSHKKCCSIR</sequence>
<name>A0A8X6LFD3_TRICU</name>
<protein>
    <submittedName>
        <fullName evidence="3">Uncharacterized protein</fullName>
    </submittedName>
</protein>
<dbReference type="Proteomes" id="UP000887116">
    <property type="component" value="Unassembled WGS sequence"/>
</dbReference>
<keyword evidence="2" id="KW-1133">Transmembrane helix</keyword>